<feature type="non-terminal residue" evidence="12">
    <location>
        <position position="719"/>
    </location>
</feature>
<evidence type="ECO:0000256" key="1">
    <source>
        <dbReference type="ARBA" id="ARBA00004571"/>
    </source>
</evidence>
<comment type="caution">
    <text evidence="12">The sequence shown here is derived from an EMBL/GenBank/DDBJ whole genome shotgun (WGS) entry which is preliminary data.</text>
</comment>
<dbReference type="Pfam" id="PF00593">
    <property type="entry name" value="TonB_dep_Rec_b-barrel"/>
    <property type="match status" value="1"/>
</dbReference>
<keyword evidence="8" id="KW-0472">Membrane</keyword>
<keyword evidence="6" id="KW-0406">Ion transport</keyword>
<dbReference type="InterPro" id="IPR000531">
    <property type="entry name" value="Beta-barrel_TonB"/>
</dbReference>
<dbReference type="GO" id="GO:0006826">
    <property type="term" value="P:iron ion transport"/>
    <property type="evidence" value="ECO:0007669"/>
    <property type="project" value="UniProtKB-KW"/>
</dbReference>
<feature type="domain" description="TonB-dependent receptor-like beta-barrel" evidence="10">
    <location>
        <begin position="268"/>
        <end position="696"/>
    </location>
</feature>
<dbReference type="Gene3D" id="2.40.170.20">
    <property type="entry name" value="TonB-dependent receptor, beta-barrel domain"/>
    <property type="match status" value="1"/>
</dbReference>
<evidence type="ECO:0000313" key="12">
    <source>
        <dbReference type="EMBL" id="EQD42978.1"/>
    </source>
</evidence>
<dbReference type="PROSITE" id="PS52016">
    <property type="entry name" value="TONB_DEPENDENT_REC_3"/>
    <property type="match status" value="1"/>
</dbReference>
<gene>
    <name evidence="12" type="ORF">B2A_10083</name>
</gene>
<dbReference type="GO" id="GO:0009279">
    <property type="term" value="C:cell outer membrane"/>
    <property type="evidence" value="ECO:0007669"/>
    <property type="project" value="UniProtKB-SubCell"/>
</dbReference>
<dbReference type="EMBL" id="AUZZ01007276">
    <property type="protein sequence ID" value="EQD42978.1"/>
    <property type="molecule type" value="Genomic_DNA"/>
</dbReference>
<evidence type="ECO:0000256" key="3">
    <source>
        <dbReference type="ARBA" id="ARBA00022496"/>
    </source>
</evidence>
<comment type="subcellular location">
    <subcellularLocation>
        <location evidence="1">Cell outer membrane</location>
        <topology evidence="1">Multi-pass membrane protein</topology>
    </subcellularLocation>
</comment>
<dbReference type="PANTHER" id="PTHR32552">
    <property type="entry name" value="FERRICHROME IRON RECEPTOR-RELATED"/>
    <property type="match status" value="1"/>
</dbReference>
<keyword evidence="12" id="KW-0675">Receptor</keyword>
<keyword evidence="5" id="KW-0408">Iron</keyword>
<evidence type="ECO:0000259" key="10">
    <source>
        <dbReference type="Pfam" id="PF00593"/>
    </source>
</evidence>
<evidence type="ECO:0000256" key="8">
    <source>
        <dbReference type="ARBA" id="ARBA00023136"/>
    </source>
</evidence>
<sequence length="719" mass="78362">MKIRPHAFAVAVCAALALPAHAQHAAGNAFAQTKPDKGQAKSLATIVVTVTKRAELMQDVPIAISVVTSQDIRTAGVTSAADIASLVPGFVMVPLFGSSGYNPVIRGLSTTIGGPNVGFFVDGVYMPSRAALDFLLGDNIERVEVARGPQYALYGQNSFAGAINFITKYPSSTQQGSITLGVGNDGGRDARVVLSGPFEKGAPYYYRVGVLAHDFGGFYRNNLTGDRLDWSHTRGGFLTLSGNPTDRLNGAFNLIYERVRDGNFPERFVPNNGGFSPHFNDYQQFYGNVPSLTNGFAVTPGYFNRDNLITSFALHYDLDWAEFTSVTAYNRLKLNQLYDSSYSAAPIAQAGTTGPQTEASQEFRLTSEGDNRINWLLGLYLYNYNYTHNDSNLFIGPATPLGGLLSDNQEHTRSGAVFGQATWHITHQWNLALAMRYTSETKSVDSTQINLPSVTTPTGSTQFFSASRTFHPFTPGLYLTYKATPNTMLYASAVKAIKAGGFNTTTTNGAIAPNERYYGPESSMNYEAGAKFNLLDGRMFLDTDVYLIKWRNQIVRSIGQYGAVLNTNAGATTSKGVEANLEIRPFREWTVKAGASYNDAKYDHYYFALVGMLGGNPNLAGVQLQYAPHYTANLSVINTHKLGNGWSWFTRADAFYRSSMVAIQTGTALIPGATRVNLHAGLRTHNLEITFWMDNVLNNKAAASAVFLTDPATVFQFAT</sequence>
<dbReference type="SUPFAM" id="SSF56935">
    <property type="entry name" value="Porins"/>
    <property type="match status" value="1"/>
</dbReference>
<reference evidence="12" key="1">
    <citation type="submission" date="2013-08" db="EMBL/GenBank/DDBJ databases">
        <authorList>
            <person name="Mendez C."/>
            <person name="Richter M."/>
            <person name="Ferrer M."/>
            <person name="Sanchez J."/>
        </authorList>
    </citation>
    <scope>NUCLEOTIDE SEQUENCE</scope>
</reference>
<evidence type="ECO:0000256" key="5">
    <source>
        <dbReference type="ARBA" id="ARBA00023004"/>
    </source>
</evidence>
<dbReference type="InterPro" id="IPR039426">
    <property type="entry name" value="TonB-dep_rcpt-like"/>
</dbReference>
<evidence type="ECO:0000256" key="7">
    <source>
        <dbReference type="ARBA" id="ARBA00023077"/>
    </source>
</evidence>
<keyword evidence="7" id="KW-0798">TonB box</keyword>
<evidence type="ECO:0000256" key="2">
    <source>
        <dbReference type="ARBA" id="ARBA00022448"/>
    </source>
</evidence>
<organism evidence="12">
    <name type="scientific">mine drainage metagenome</name>
    <dbReference type="NCBI Taxonomy" id="410659"/>
    <lineage>
        <taxon>unclassified sequences</taxon>
        <taxon>metagenomes</taxon>
        <taxon>ecological metagenomes</taxon>
    </lineage>
</organism>
<keyword evidence="4" id="KW-0812">Transmembrane</keyword>
<reference evidence="12" key="2">
    <citation type="journal article" date="2014" name="ISME J.">
        <title>Microbial stratification in low pH oxic and suboxic macroscopic growths along an acid mine drainage.</title>
        <authorList>
            <person name="Mendez-Garcia C."/>
            <person name="Mesa V."/>
            <person name="Sprenger R.R."/>
            <person name="Richter M."/>
            <person name="Diez M.S."/>
            <person name="Solano J."/>
            <person name="Bargiela R."/>
            <person name="Golyshina O.V."/>
            <person name="Manteca A."/>
            <person name="Ramos J.L."/>
            <person name="Gallego J.R."/>
            <person name="Llorente I."/>
            <person name="Martins Dos Santos V.A."/>
            <person name="Jensen O.N."/>
            <person name="Pelaez A.I."/>
            <person name="Sanchez J."/>
            <person name="Ferrer M."/>
        </authorList>
    </citation>
    <scope>NUCLEOTIDE SEQUENCE</scope>
</reference>
<keyword evidence="9" id="KW-0998">Cell outer membrane</keyword>
<accession>T0ZD68</accession>
<evidence type="ECO:0000256" key="9">
    <source>
        <dbReference type="ARBA" id="ARBA00023237"/>
    </source>
</evidence>
<dbReference type="CDD" id="cd01347">
    <property type="entry name" value="ligand_gated_channel"/>
    <property type="match status" value="1"/>
</dbReference>
<keyword evidence="3" id="KW-0410">Iron transport</keyword>
<dbReference type="Pfam" id="PF07715">
    <property type="entry name" value="Plug"/>
    <property type="match status" value="1"/>
</dbReference>
<dbReference type="AlphaFoldDB" id="T0ZD68"/>
<dbReference type="InterPro" id="IPR036942">
    <property type="entry name" value="Beta-barrel_TonB_sf"/>
</dbReference>
<name>T0ZD68_9ZZZZ</name>
<evidence type="ECO:0000259" key="11">
    <source>
        <dbReference type="Pfam" id="PF07715"/>
    </source>
</evidence>
<proteinExistence type="predicted"/>
<evidence type="ECO:0000256" key="4">
    <source>
        <dbReference type="ARBA" id="ARBA00022692"/>
    </source>
</evidence>
<dbReference type="PANTHER" id="PTHR32552:SF81">
    <property type="entry name" value="TONB-DEPENDENT OUTER MEMBRANE RECEPTOR"/>
    <property type="match status" value="1"/>
</dbReference>
<dbReference type="InterPro" id="IPR012910">
    <property type="entry name" value="Plug_dom"/>
</dbReference>
<feature type="domain" description="TonB-dependent receptor plug" evidence="11">
    <location>
        <begin position="58"/>
        <end position="162"/>
    </location>
</feature>
<keyword evidence="2" id="KW-0813">Transport</keyword>
<protein>
    <submittedName>
        <fullName evidence="12">TonB-dependent receptor domain protein</fullName>
    </submittedName>
</protein>
<evidence type="ECO:0000256" key="6">
    <source>
        <dbReference type="ARBA" id="ARBA00023065"/>
    </source>
</evidence>